<keyword evidence="6" id="KW-1185">Reference proteome</keyword>
<gene>
    <name evidence="5" type="ORF">SAMN04488107_2645</name>
</gene>
<dbReference type="SMART" id="SM00822">
    <property type="entry name" value="PKS_KR"/>
    <property type="match status" value="1"/>
</dbReference>
<dbReference type="PANTHER" id="PTHR44196">
    <property type="entry name" value="DEHYDROGENASE/REDUCTASE SDR FAMILY MEMBER 7B"/>
    <property type="match status" value="1"/>
</dbReference>
<comment type="similarity">
    <text evidence="1 3">Belongs to the short-chain dehydrogenases/reductases (SDR) family.</text>
</comment>
<dbReference type="PRINTS" id="PR00080">
    <property type="entry name" value="SDRFAMILY"/>
</dbReference>
<reference evidence="6" key="1">
    <citation type="submission" date="2017-06" db="EMBL/GenBank/DDBJ databases">
        <authorList>
            <person name="Varghese N."/>
            <person name="Submissions S."/>
        </authorList>
    </citation>
    <scope>NUCLEOTIDE SEQUENCE [LARGE SCALE GENOMIC DNA]</scope>
    <source>
        <strain evidence="6">DSM 45423</strain>
    </source>
</reference>
<dbReference type="EMBL" id="FZOH01000004">
    <property type="protein sequence ID" value="SNS45796.1"/>
    <property type="molecule type" value="Genomic_DNA"/>
</dbReference>
<feature type="domain" description="Ketoreductase" evidence="4">
    <location>
        <begin position="18"/>
        <end position="203"/>
    </location>
</feature>
<dbReference type="GO" id="GO:0016491">
    <property type="term" value="F:oxidoreductase activity"/>
    <property type="evidence" value="ECO:0007669"/>
    <property type="project" value="UniProtKB-KW"/>
</dbReference>
<accession>A0A239EMC2</accession>
<keyword evidence="2" id="KW-0560">Oxidoreductase</keyword>
<dbReference type="RefSeq" id="WP_245817166.1">
    <property type="nucleotide sequence ID" value="NZ_FZOH01000004.1"/>
</dbReference>
<protein>
    <submittedName>
        <fullName evidence="5">Short chain dehydrogenase</fullName>
    </submittedName>
</protein>
<evidence type="ECO:0000259" key="4">
    <source>
        <dbReference type="SMART" id="SM00822"/>
    </source>
</evidence>
<dbReference type="Gene3D" id="3.40.50.720">
    <property type="entry name" value="NAD(P)-binding Rossmann-like Domain"/>
    <property type="match status" value="1"/>
</dbReference>
<dbReference type="InterPro" id="IPR002347">
    <property type="entry name" value="SDR_fam"/>
</dbReference>
<sequence>MPTTPAVPSPPEARSGRGVVLVTGASSGLGAEMARQFAALGWDLALCARRTDRLDALAGEIRAGTGRRVETAALDVTDPDAVPAVFGRFEEAFGGLDRVVVNAGVGGGAPLGTGQAGVNRETAVTNFVGALAQCEAAMEVFRRQGRGHLVLISSISALRGMRRSMTVYAATKAGVAALGEGLRSERVPGVDVTVVYPGYIRSEMNEGVAGTRLMTDTEPGVRAVVAAVEARKAKAYVPAWPWVPIGAALRVLPLSVVRRLT</sequence>
<name>A0A239EMC2_9ACTN</name>
<dbReference type="Proteomes" id="UP000198386">
    <property type="component" value="Unassembled WGS sequence"/>
</dbReference>
<organism evidence="5 6">
    <name type="scientific">Geodermatophilus saharensis</name>
    <dbReference type="NCBI Taxonomy" id="1137994"/>
    <lineage>
        <taxon>Bacteria</taxon>
        <taxon>Bacillati</taxon>
        <taxon>Actinomycetota</taxon>
        <taxon>Actinomycetes</taxon>
        <taxon>Geodermatophilales</taxon>
        <taxon>Geodermatophilaceae</taxon>
        <taxon>Geodermatophilus</taxon>
    </lineage>
</organism>
<dbReference type="PROSITE" id="PS00061">
    <property type="entry name" value="ADH_SHORT"/>
    <property type="match status" value="1"/>
</dbReference>
<dbReference type="InterPro" id="IPR020904">
    <property type="entry name" value="Sc_DH/Rdtase_CS"/>
</dbReference>
<dbReference type="PRINTS" id="PR00081">
    <property type="entry name" value="GDHRDH"/>
</dbReference>
<dbReference type="NCBIfam" id="NF006099">
    <property type="entry name" value="PRK08251.1"/>
    <property type="match status" value="1"/>
</dbReference>
<evidence type="ECO:0000256" key="2">
    <source>
        <dbReference type="ARBA" id="ARBA00023002"/>
    </source>
</evidence>
<evidence type="ECO:0000313" key="5">
    <source>
        <dbReference type="EMBL" id="SNS45796.1"/>
    </source>
</evidence>
<evidence type="ECO:0000256" key="3">
    <source>
        <dbReference type="RuleBase" id="RU000363"/>
    </source>
</evidence>
<dbReference type="SUPFAM" id="SSF51735">
    <property type="entry name" value="NAD(P)-binding Rossmann-fold domains"/>
    <property type="match status" value="1"/>
</dbReference>
<dbReference type="GO" id="GO:0016020">
    <property type="term" value="C:membrane"/>
    <property type="evidence" value="ECO:0007669"/>
    <property type="project" value="TreeGrafter"/>
</dbReference>
<dbReference type="Pfam" id="PF00106">
    <property type="entry name" value="adh_short"/>
    <property type="match status" value="1"/>
</dbReference>
<evidence type="ECO:0000313" key="6">
    <source>
        <dbReference type="Proteomes" id="UP000198386"/>
    </source>
</evidence>
<dbReference type="InterPro" id="IPR057326">
    <property type="entry name" value="KR_dom"/>
</dbReference>
<dbReference type="AlphaFoldDB" id="A0A239EMC2"/>
<proteinExistence type="inferred from homology"/>
<dbReference type="InterPro" id="IPR036291">
    <property type="entry name" value="NAD(P)-bd_dom_sf"/>
</dbReference>
<evidence type="ECO:0000256" key="1">
    <source>
        <dbReference type="ARBA" id="ARBA00006484"/>
    </source>
</evidence>
<dbReference type="PANTHER" id="PTHR44196:SF1">
    <property type="entry name" value="DEHYDROGENASE_REDUCTASE SDR FAMILY MEMBER 7B"/>
    <property type="match status" value="1"/>
</dbReference>